<evidence type="ECO:0000256" key="2">
    <source>
        <dbReference type="SAM" id="Phobius"/>
    </source>
</evidence>
<organism evidence="3 4">
    <name type="scientific">Puccinia sorghi</name>
    <dbReference type="NCBI Taxonomy" id="27349"/>
    <lineage>
        <taxon>Eukaryota</taxon>
        <taxon>Fungi</taxon>
        <taxon>Dikarya</taxon>
        <taxon>Basidiomycota</taxon>
        <taxon>Pucciniomycotina</taxon>
        <taxon>Pucciniomycetes</taxon>
        <taxon>Pucciniales</taxon>
        <taxon>Pucciniaceae</taxon>
        <taxon>Puccinia</taxon>
    </lineage>
</organism>
<feature type="coiled-coil region" evidence="1">
    <location>
        <begin position="312"/>
        <end position="339"/>
    </location>
</feature>
<keyword evidence="1" id="KW-0175">Coiled coil</keyword>
<gene>
    <name evidence="3" type="ORF">VP01_1157g1</name>
</gene>
<keyword evidence="2" id="KW-0812">Transmembrane</keyword>
<dbReference type="Proteomes" id="UP000037035">
    <property type="component" value="Unassembled WGS sequence"/>
</dbReference>
<sequence>MKSLLDFFRGGTKGWVLILVHRDFKVQVQRLVLRPVPAIGGLDGFGSIIEPNHIFLNICMLLSFPLLLASFLLINLYQSECQRKETRIGRKGESKKRVSIPFISRLESQNHTMLKLFMLVEVVVAGAAAAAEKKMLVILLTDVQKITYLQVFYATVAVEMGFSGGCSGSREKKIRGLAGAEKTIGGSGRGCWGLTQKRNHRSAILLTNEVKTTYLLSFLPCLRCRWLCQGLYKKKTIVQVGLARAAGEEGKIGQQKGWPTLQKKLDQLHAVDMQHAPAKLTSKLHMLSCRTFGTVTFHMVGVTNEPIDFKSKTKTRLENKEVRENLENMIQKIDERKIAEIITVEEAKQYRETKGKAGQEGKAESMESSLTVEYFRVDVVELTMSNQRLSVRKKLIVLVSTESMKAEFQQEVPTQIQGLLGRSDDQYITPETWKTLLRPEQGGMSLYFSLTLNPGNPALYEGLVTTGEVVTIHNRLEIKPWLGSSNTIPTWLKSVLPSSSCYQPART</sequence>
<dbReference type="EMBL" id="LAVV01001754">
    <property type="protein sequence ID" value="KNZ63336.1"/>
    <property type="molecule type" value="Genomic_DNA"/>
</dbReference>
<evidence type="ECO:0000313" key="3">
    <source>
        <dbReference type="EMBL" id="KNZ63336.1"/>
    </source>
</evidence>
<evidence type="ECO:0000313" key="4">
    <source>
        <dbReference type="Proteomes" id="UP000037035"/>
    </source>
</evidence>
<keyword evidence="4" id="KW-1185">Reference proteome</keyword>
<feature type="transmembrane region" description="Helical" evidence="2">
    <location>
        <begin position="113"/>
        <end position="131"/>
    </location>
</feature>
<accession>A0A0L6VRL7</accession>
<dbReference type="AlphaFoldDB" id="A0A0L6VRL7"/>
<protein>
    <submittedName>
        <fullName evidence="3">Uncharacterized protein</fullName>
    </submittedName>
</protein>
<proteinExistence type="predicted"/>
<evidence type="ECO:0000256" key="1">
    <source>
        <dbReference type="SAM" id="Coils"/>
    </source>
</evidence>
<name>A0A0L6VRL7_9BASI</name>
<reference evidence="3 4" key="1">
    <citation type="submission" date="2015-08" db="EMBL/GenBank/DDBJ databases">
        <title>Next Generation Sequencing and Analysis of the Genome of Puccinia sorghi L Schw, the Causal Agent of Maize Common Rust.</title>
        <authorList>
            <person name="Rochi L."/>
            <person name="Burguener G."/>
            <person name="Darino M."/>
            <person name="Turjanski A."/>
            <person name="Kreff E."/>
            <person name="Dieguez M.J."/>
            <person name="Sacco F."/>
        </authorList>
    </citation>
    <scope>NUCLEOTIDE SEQUENCE [LARGE SCALE GENOMIC DNA]</scope>
    <source>
        <strain evidence="3 4">RO10H11247</strain>
    </source>
</reference>
<keyword evidence="2" id="KW-0472">Membrane</keyword>
<comment type="caution">
    <text evidence="3">The sequence shown here is derived from an EMBL/GenBank/DDBJ whole genome shotgun (WGS) entry which is preliminary data.</text>
</comment>
<dbReference type="VEuPathDB" id="FungiDB:VP01_1157g1"/>
<keyword evidence="2" id="KW-1133">Transmembrane helix</keyword>
<feature type="transmembrane region" description="Helical" evidence="2">
    <location>
        <begin position="54"/>
        <end position="77"/>
    </location>
</feature>